<accession>A0A939TKM1</accession>
<evidence type="ECO:0008006" key="4">
    <source>
        <dbReference type="Google" id="ProtNLM"/>
    </source>
</evidence>
<keyword evidence="1" id="KW-0472">Membrane</keyword>
<feature type="transmembrane region" description="Helical" evidence="1">
    <location>
        <begin position="103"/>
        <end position="119"/>
    </location>
</feature>
<proteinExistence type="predicted"/>
<dbReference type="Proteomes" id="UP000668403">
    <property type="component" value="Unassembled WGS sequence"/>
</dbReference>
<evidence type="ECO:0000313" key="3">
    <source>
        <dbReference type="Proteomes" id="UP000668403"/>
    </source>
</evidence>
<reference evidence="2" key="1">
    <citation type="submission" date="2021-03" db="EMBL/GenBank/DDBJ databases">
        <title>Leucobacter chromiisoli sp. nov., isolated from chromium-containing soil of chemical plant.</title>
        <authorList>
            <person name="Xu Z."/>
        </authorList>
    </citation>
    <scope>NUCLEOTIDE SEQUENCE</scope>
    <source>
        <strain evidence="2">K 70/01</strain>
    </source>
</reference>
<feature type="transmembrane region" description="Helical" evidence="1">
    <location>
        <begin position="43"/>
        <end position="60"/>
    </location>
</feature>
<sequence>MRSIARVALGAILVFAGIAHLTFARRAFRAQVPEFVPVDPDTTVVGSGVVEITLGTAIAVSQGRRARRIGTLAAAFFVAIFPGNLSQFVHGRDGFGLDSDGKRFVRLFFQPALVAWALWSTGPRR</sequence>
<dbReference type="AlphaFoldDB" id="A0A939TKM1"/>
<comment type="caution">
    <text evidence="2">The sequence shown here is derived from an EMBL/GenBank/DDBJ whole genome shotgun (WGS) entry which is preliminary data.</text>
</comment>
<gene>
    <name evidence="2" type="ORF">J4H85_10470</name>
</gene>
<feature type="transmembrane region" description="Helical" evidence="1">
    <location>
        <begin position="72"/>
        <end position="91"/>
    </location>
</feature>
<keyword evidence="3" id="KW-1185">Reference proteome</keyword>
<evidence type="ECO:0000256" key="1">
    <source>
        <dbReference type="SAM" id="Phobius"/>
    </source>
</evidence>
<keyword evidence="1" id="KW-1133">Transmembrane helix</keyword>
<protein>
    <recommendedName>
        <fullName evidence="4">DoxX family membrane protein</fullName>
    </recommendedName>
</protein>
<dbReference type="EMBL" id="JAGFBF010000005">
    <property type="protein sequence ID" value="MBO2990416.1"/>
    <property type="molecule type" value="Genomic_DNA"/>
</dbReference>
<organism evidence="2 3">
    <name type="scientific">Leucobacter tardus</name>
    <dbReference type="NCBI Taxonomy" id="501483"/>
    <lineage>
        <taxon>Bacteria</taxon>
        <taxon>Bacillati</taxon>
        <taxon>Actinomycetota</taxon>
        <taxon>Actinomycetes</taxon>
        <taxon>Micrococcales</taxon>
        <taxon>Microbacteriaceae</taxon>
        <taxon>Leucobacter</taxon>
    </lineage>
</organism>
<dbReference type="PANTHER" id="PTHR36974:SF1">
    <property type="entry name" value="DOXX FAMILY MEMBRANE PROTEIN"/>
    <property type="match status" value="1"/>
</dbReference>
<name>A0A939TKM1_9MICO</name>
<evidence type="ECO:0000313" key="2">
    <source>
        <dbReference type="EMBL" id="MBO2990416.1"/>
    </source>
</evidence>
<dbReference type="RefSeq" id="WP_208239374.1">
    <property type="nucleotide sequence ID" value="NZ_BAAAQU010000002.1"/>
</dbReference>
<dbReference type="PANTHER" id="PTHR36974">
    <property type="entry name" value="MEMBRANE PROTEIN-RELATED"/>
    <property type="match status" value="1"/>
</dbReference>
<keyword evidence="1" id="KW-0812">Transmembrane</keyword>